<proteinExistence type="predicted"/>
<evidence type="ECO:0000313" key="1">
    <source>
        <dbReference type="EMBL" id="KJV69525.1"/>
    </source>
</evidence>
<dbReference type="EMBL" id="LANX01000001">
    <property type="protein sequence ID" value="KJV69525.1"/>
    <property type="molecule type" value="Genomic_DNA"/>
</dbReference>
<protein>
    <submittedName>
        <fullName evidence="1">Uncharacterized protein</fullName>
    </submittedName>
</protein>
<comment type="caution">
    <text evidence="1">The sequence shown here is derived from an EMBL/GenBank/DDBJ whole genome shotgun (WGS) entry which is preliminary data.</text>
</comment>
<dbReference type="AlphaFoldDB" id="A0A0F3NN87"/>
<accession>A0A0F3NN87</accession>
<evidence type="ECO:0000313" key="2">
    <source>
        <dbReference type="Proteomes" id="UP000033562"/>
    </source>
</evidence>
<dbReference type="Proteomes" id="UP000033562">
    <property type="component" value="Unassembled WGS sequence"/>
</dbReference>
<organism evidence="1 2">
    <name type="scientific">Candidatus Neoehrlichia procyonis str. RAC413</name>
    <dbReference type="NCBI Taxonomy" id="1359163"/>
    <lineage>
        <taxon>Bacteria</taxon>
        <taxon>Pseudomonadati</taxon>
        <taxon>Pseudomonadota</taxon>
        <taxon>Alphaproteobacteria</taxon>
        <taxon>Rickettsiales</taxon>
        <taxon>Anaplasmataceae</taxon>
        <taxon>Candidatus Neoehrlichia</taxon>
    </lineage>
</organism>
<name>A0A0F3NN87_9RICK</name>
<gene>
    <name evidence="1" type="ORF">NLO413_0918</name>
</gene>
<reference evidence="1 2" key="1">
    <citation type="submission" date="2015-02" db="EMBL/GenBank/DDBJ databases">
        <title>Genome Sequencing of Rickettsiales.</title>
        <authorList>
            <person name="Daugherty S.C."/>
            <person name="Su Q."/>
            <person name="Abolude K."/>
            <person name="Beier-Sexton M."/>
            <person name="Carlyon J.A."/>
            <person name="Carter R."/>
            <person name="Day N.P."/>
            <person name="Dumler S.J."/>
            <person name="Dyachenko V."/>
            <person name="Godinez A."/>
            <person name="Kurtti T.J."/>
            <person name="Lichay M."/>
            <person name="Mullins K.E."/>
            <person name="Ott S."/>
            <person name="Pappas-Brown V."/>
            <person name="Paris D.H."/>
            <person name="Patel P."/>
            <person name="Richards A.L."/>
            <person name="Sadzewicz L."/>
            <person name="Sears K."/>
            <person name="Seidman D."/>
            <person name="Sengamalay N."/>
            <person name="Stenos J."/>
            <person name="Tallon L.J."/>
            <person name="Vincent G."/>
            <person name="Fraser C.M."/>
            <person name="Munderloh U."/>
            <person name="Dunning-Hotopp J.C."/>
        </authorList>
    </citation>
    <scope>NUCLEOTIDE SEQUENCE [LARGE SCALE GENOMIC DNA]</scope>
    <source>
        <strain evidence="1 2">RAC413</strain>
    </source>
</reference>
<sequence>MLIIRHISSTNTVQNQLNKINKSMQRTCCLSAKLFWYPIVRYHIQ</sequence>
<keyword evidence="2" id="KW-1185">Reference proteome</keyword>